<accession>A0A4U0NHK0</accession>
<dbReference type="InterPro" id="IPR050300">
    <property type="entry name" value="GDXG_lipolytic_enzyme"/>
</dbReference>
<proteinExistence type="predicted"/>
<evidence type="ECO:0000313" key="4">
    <source>
        <dbReference type="Proteomes" id="UP000306808"/>
    </source>
</evidence>
<dbReference type="Gene3D" id="3.40.50.1820">
    <property type="entry name" value="alpha/beta hydrolase"/>
    <property type="match status" value="1"/>
</dbReference>
<dbReference type="Pfam" id="PF07859">
    <property type="entry name" value="Abhydrolase_3"/>
    <property type="match status" value="1"/>
</dbReference>
<keyword evidence="1 3" id="KW-0378">Hydrolase</keyword>
<dbReference type="GO" id="GO:0016787">
    <property type="term" value="F:hydrolase activity"/>
    <property type="evidence" value="ECO:0007669"/>
    <property type="project" value="UniProtKB-KW"/>
</dbReference>
<dbReference type="RefSeq" id="WP_136902488.1">
    <property type="nucleotide sequence ID" value="NZ_SUME01000007.1"/>
</dbReference>
<protein>
    <submittedName>
        <fullName evidence="3">Alpha/beta hydrolase</fullName>
    </submittedName>
</protein>
<dbReference type="InterPro" id="IPR013094">
    <property type="entry name" value="AB_hydrolase_3"/>
</dbReference>
<name>A0A4U0NHK0_9SPHI</name>
<gene>
    <name evidence="3" type="ORF">FAZ15_16860</name>
</gene>
<sequence length="316" mass="34874">MSKQYLVNDEIASVLAVLVANAPKVEPLRKGDWKTLRIETSGLDGLFSAFPDRENINVEKFETETKDGASIDLYWVSKKGVKSNAAVIYTHGGGRVAGSALVYLPFIKQYVDQTDVSFLVVDYRLAPEVQGEMQAEDIFSAIQWLLSHADELDVDGSRIGIMGDSGGGGIAASAAILCRERNVAIAKQILIYPMLDNRNITPDEKLVPFVTWDYNSNYTGWKASLGETMENDNLSPIAVPAYLTDFKDLPGTYIEVGFLDIFRNESIAYANELCKAGVELEFHIHPGVPHAYDLFAPNSAISKQAFQDRVRVLKSI</sequence>
<keyword evidence="4" id="KW-1185">Reference proteome</keyword>
<dbReference type="Proteomes" id="UP000306808">
    <property type="component" value="Unassembled WGS sequence"/>
</dbReference>
<dbReference type="InterPro" id="IPR029058">
    <property type="entry name" value="AB_hydrolase_fold"/>
</dbReference>
<feature type="domain" description="Alpha/beta hydrolase fold-3" evidence="2">
    <location>
        <begin position="87"/>
        <end position="292"/>
    </location>
</feature>
<comment type="caution">
    <text evidence="3">The sequence shown here is derived from an EMBL/GenBank/DDBJ whole genome shotgun (WGS) entry which is preliminary data.</text>
</comment>
<dbReference type="PANTHER" id="PTHR48081">
    <property type="entry name" value="AB HYDROLASE SUPERFAMILY PROTEIN C4A8.06C"/>
    <property type="match status" value="1"/>
</dbReference>
<evidence type="ECO:0000256" key="1">
    <source>
        <dbReference type="ARBA" id="ARBA00022801"/>
    </source>
</evidence>
<dbReference type="PANTHER" id="PTHR48081:SF8">
    <property type="entry name" value="ALPHA_BETA HYDROLASE FOLD-3 DOMAIN-CONTAINING PROTEIN-RELATED"/>
    <property type="match status" value="1"/>
</dbReference>
<dbReference type="AlphaFoldDB" id="A0A4U0NHK0"/>
<reference evidence="3 4" key="1">
    <citation type="submission" date="2019-04" db="EMBL/GenBank/DDBJ databases">
        <title>Sphingobacterium olei sp. nov., isolated from oil-contaminated soil.</title>
        <authorList>
            <person name="Liu B."/>
        </authorList>
    </citation>
    <scope>NUCLEOTIDE SEQUENCE [LARGE SCALE GENOMIC DNA]</scope>
    <source>
        <strain evidence="3 4">HAL-9</strain>
    </source>
</reference>
<evidence type="ECO:0000259" key="2">
    <source>
        <dbReference type="Pfam" id="PF07859"/>
    </source>
</evidence>
<dbReference type="OrthoDB" id="9815425at2"/>
<dbReference type="SUPFAM" id="SSF53474">
    <property type="entry name" value="alpha/beta-Hydrolases"/>
    <property type="match status" value="1"/>
</dbReference>
<dbReference type="EMBL" id="SUME01000007">
    <property type="protein sequence ID" value="TJZ53697.1"/>
    <property type="molecule type" value="Genomic_DNA"/>
</dbReference>
<organism evidence="3 4">
    <name type="scientific">Sphingobacterium olei</name>
    <dbReference type="NCBI Taxonomy" id="2571155"/>
    <lineage>
        <taxon>Bacteria</taxon>
        <taxon>Pseudomonadati</taxon>
        <taxon>Bacteroidota</taxon>
        <taxon>Sphingobacteriia</taxon>
        <taxon>Sphingobacteriales</taxon>
        <taxon>Sphingobacteriaceae</taxon>
        <taxon>Sphingobacterium</taxon>
    </lineage>
</organism>
<evidence type="ECO:0000313" key="3">
    <source>
        <dbReference type="EMBL" id="TJZ53697.1"/>
    </source>
</evidence>